<organism evidence="2 3">
    <name type="scientific">Arthrobacter phage Amelia</name>
    <dbReference type="NCBI Taxonomy" id="2599822"/>
    <lineage>
        <taxon>Viruses</taxon>
        <taxon>Duplodnaviria</taxon>
        <taxon>Heunggongvirae</taxon>
        <taxon>Uroviricota</taxon>
        <taxon>Caudoviricetes</taxon>
        <taxon>Coralvirus</taxon>
        <taxon>Coralvirus coral</taxon>
    </lineage>
</organism>
<evidence type="ECO:0000256" key="1">
    <source>
        <dbReference type="SAM" id="MobiDB-lite"/>
    </source>
</evidence>
<reference evidence="2 3" key="1">
    <citation type="submission" date="2019-07" db="EMBL/GenBank/DDBJ databases">
        <authorList>
            <person name="Stoner T.H."/>
            <person name="Garlena R.A."/>
            <person name="Russell D.A."/>
            <person name="Pope W.H."/>
            <person name="Jacobs-Sera D."/>
            <person name="Hatfull G.F."/>
        </authorList>
    </citation>
    <scope>NUCLEOTIDE SEQUENCE [LARGE SCALE GENOMIC DNA]</scope>
</reference>
<dbReference type="EMBL" id="MN234214">
    <property type="protein sequence ID" value="QFG13088.1"/>
    <property type="molecule type" value="Genomic_DNA"/>
</dbReference>
<evidence type="ECO:0000313" key="3">
    <source>
        <dbReference type="Proteomes" id="UP000325629"/>
    </source>
</evidence>
<feature type="region of interest" description="Disordered" evidence="1">
    <location>
        <begin position="1"/>
        <end position="102"/>
    </location>
</feature>
<evidence type="ECO:0000313" key="2">
    <source>
        <dbReference type="EMBL" id="QFG13088.1"/>
    </source>
</evidence>
<feature type="compositionally biased region" description="Low complexity" evidence="1">
    <location>
        <begin position="17"/>
        <end position="52"/>
    </location>
</feature>
<dbReference type="Proteomes" id="UP000325629">
    <property type="component" value="Segment"/>
</dbReference>
<sequence length="165" mass="17935">MLNLESQQGRKDPPKWKPSAAASSPRASPHSTKSAPRAPRSSSRSQPPSWKSTARRTASAKPESWSALSPASRASNQPPRPARKGRPPSRKGAETMRVAQFKQEPDAYEVRLEGIGPLESPVAVAAAAYRCMLEHGIRPDTFDPAGREIQAPAAVCRFSPRKMRS</sequence>
<gene>
    <name evidence="2" type="primary">35</name>
    <name evidence="2" type="ORF">PBI_AMELIA_35</name>
</gene>
<name>A0A5J6TRW1_9CAUD</name>
<proteinExistence type="predicted"/>
<accession>A0A5J6TRW1</accession>
<protein>
    <submittedName>
        <fullName evidence="2">Uncharacterized protein</fullName>
    </submittedName>
</protein>
<feature type="compositionally biased region" description="Polar residues" evidence="1">
    <location>
        <begin position="66"/>
        <end position="77"/>
    </location>
</feature>